<keyword evidence="3" id="KW-0479">Metal-binding</keyword>
<dbReference type="RefSeq" id="WP_074971109.1">
    <property type="nucleotide sequence ID" value="NZ_CBCRYP010000074.1"/>
</dbReference>
<keyword evidence="4" id="KW-0408">Iron</keyword>
<dbReference type="Proteomes" id="UP000183635">
    <property type="component" value="Unassembled WGS sequence"/>
</dbReference>
<gene>
    <name evidence="7" type="ORF">SAMN04488021_16310</name>
</gene>
<dbReference type="STRING" id="34004.SAMN04488021_16310"/>
<evidence type="ECO:0000256" key="5">
    <source>
        <dbReference type="ARBA" id="ARBA00023014"/>
    </source>
</evidence>
<dbReference type="NCBIfam" id="TIGR03975">
    <property type="entry name" value="rSAM_ocin_1"/>
    <property type="match status" value="1"/>
</dbReference>
<sequence length="631" mass="70093">MNARSISERLLVSDALLVMPPFAGIDRPSLGLHLLQACGAKEGLKVSVAYANISFANRIGAELYEAICFAPTAALLGEKIFAPAAFGTKPTDRSSESSFRRADVNDPLRRFCADLSEIQEEATSFVRDFAEWATSGSVNVFGCTTTFEQTAASVALLQAIKRLRPTGKTLIGGANCDGAMAAGVADLTPAIDHVFAGESELTFPRTLKSILAGEPVVERVVAGQPCRDMEALPTPTFAEYYEQLNGIVELGGQVASETLWLPYEASRGCWWGEKNHCTFCGINGSGMAFRQKSAEKVVKEITELLIKHPNGKILFTDNIMPSNYFDSLLPQLEKIRDKLHIFYEQKANLTLSKVEQLASSGIRVIQPGIESLSTSLLRHMRKGVSAGQNIALLRYALSLDVSVNWNLLHDFPGDEEIQYLDIIELIPKLYHLNPPTGFCQLSIDRFSPYFDAAEKFGITNVRPMEAYYDVYPSDVDVNRIAYHFVGDYESASRRSPALAARLETLVEDWRREWTERAGRRPMLHLAELSEDLFILFDTRFGEDRRSVRFIDEDRARLALSLQRPGAWPEVDVDWATNVAQVSLHIDGLLVPLAVAEPELLARFEGDRLSGPRLDAMPLPAREDRWKEQAAT</sequence>
<comment type="cofactor">
    <cofactor evidence="1">
        <name>[4Fe-4S] cluster</name>
        <dbReference type="ChEBI" id="CHEBI:49883"/>
    </cofactor>
</comment>
<dbReference type="SFLD" id="SFLDF00324">
    <property type="entry name" value="bacteriocin_maturation"/>
    <property type="match status" value="1"/>
</dbReference>
<dbReference type="Pfam" id="PF04055">
    <property type="entry name" value="Radical_SAM"/>
    <property type="match status" value="1"/>
</dbReference>
<dbReference type="AlphaFoldDB" id="A0A1I3F729"/>
<dbReference type="InterPro" id="IPR007197">
    <property type="entry name" value="rSAM"/>
</dbReference>
<name>A0A1I3F729_9RHOB</name>
<keyword evidence="8" id="KW-1185">Reference proteome</keyword>
<dbReference type="GO" id="GO:0005829">
    <property type="term" value="C:cytosol"/>
    <property type="evidence" value="ECO:0007669"/>
    <property type="project" value="TreeGrafter"/>
</dbReference>
<dbReference type="EMBL" id="FOPU01000063">
    <property type="protein sequence ID" value="SFI07024.1"/>
    <property type="molecule type" value="Genomic_DNA"/>
</dbReference>
<dbReference type="Gene3D" id="3.80.30.20">
    <property type="entry name" value="tm_1862 like domain"/>
    <property type="match status" value="1"/>
</dbReference>
<keyword evidence="5" id="KW-0411">Iron-sulfur</keyword>
<accession>A0A1I3F729</accession>
<dbReference type="SFLD" id="SFLDS00029">
    <property type="entry name" value="Radical_SAM"/>
    <property type="match status" value="1"/>
</dbReference>
<dbReference type="SMART" id="SM00729">
    <property type="entry name" value="Elp3"/>
    <property type="match status" value="1"/>
</dbReference>
<dbReference type="InterPro" id="IPR058240">
    <property type="entry name" value="rSAM_sf"/>
</dbReference>
<dbReference type="PANTHER" id="PTHR43409">
    <property type="entry name" value="ANAEROBIC MAGNESIUM-PROTOPORPHYRIN IX MONOMETHYL ESTER CYCLASE-RELATED"/>
    <property type="match status" value="1"/>
</dbReference>
<dbReference type="GO" id="GO:0051536">
    <property type="term" value="F:iron-sulfur cluster binding"/>
    <property type="evidence" value="ECO:0007669"/>
    <property type="project" value="UniProtKB-KW"/>
</dbReference>
<evidence type="ECO:0000256" key="4">
    <source>
        <dbReference type="ARBA" id="ARBA00023004"/>
    </source>
</evidence>
<dbReference type="SFLD" id="SFLDG01082">
    <property type="entry name" value="B12-binding_domain_containing"/>
    <property type="match status" value="1"/>
</dbReference>
<evidence type="ECO:0000256" key="2">
    <source>
        <dbReference type="ARBA" id="ARBA00022691"/>
    </source>
</evidence>
<dbReference type="InterPro" id="IPR023404">
    <property type="entry name" value="rSAM_horseshoe"/>
</dbReference>
<organism evidence="7 8">
    <name type="scientific">Paracoccus aminovorans</name>
    <dbReference type="NCBI Taxonomy" id="34004"/>
    <lineage>
        <taxon>Bacteria</taxon>
        <taxon>Pseudomonadati</taxon>
        <taxon>Pseudomonadota</taxon>
        <taxon>Alphaproteobacteria</taxon>
        <taxon>Rhodobacterales</taxon>
        <taxon>Paracoccaceae</taxon>
        <taxon>Paracoccus</taxon>
    </lineage>
</organism>
<evidence type="ECO:0000259" key="6">
    <source>
        <dbReference type="SMART" id="SM00729"/>
    </source>
</evidence>
<dbReference type="GO" id="GO:0046872">
    <property type="term" value="F:metal ion binding"/>
    <property type="evidence" value="ECO:0007669"/>
    <property type="project" value="UniProtKB-KW"/>
</dbReference>
<reference evidence="7 8" key="1">
    <citation type="submission" date="2016-10" db="EMBL/GenBank/DDBJ databases">
        <authorList>
            <person name="de Groot N.N."/>
        </authorList>
    </citation>
    <scope>NUCLEOTIDE SEQUENCE [LARGE SCALE GENOMIC DNA]</scope>
    <source>
        <strain evidence="7 8">DSM 8537</strain>
    </source>
</reference>
<dbReference type="InterPro" id="IPR023984">
    <property type="entry name" value="rSAM_ocin_1"/>
</dbReference>
<protein>
    <submittedName>
        <fullName evidence="7">Ribosomal peptide maturation radical SAM protein 1</fullName>
    </submittedName>
</protein>
<feature type="domain" description="Elp3/MiaA/NifB-like radical SAM core" evidence="6">
    <location>
        <begin position="259"/>
        <end position="472"/>
    </location>
</feature>
<dbReference type="OrthoDB" id="9801424at2"/>
<evidence type="ECO:0000313" key="7">
    <source>
        <dbReference type="EMBL" id="SFI07024.1"/>
    </source>
</evidence>
<evidence type="ECO:0000256" key="3">
    <source>
        <dbReference type="ARBA" id="ARBA00022723"/>
    </source>
</evidence>
<keyword evidence="2" id="KW-0949">S-adenosyl-L-methionine</keyword>
<dbReference type="PANTHER" id="PTHR43409:SF7">
    <property type="entry name" value="BLL1977 PROTEIN"/>
    <property type="match status" value="1"/>
</dbReference>
<evidence type="ECO:0000313" key="8">
    <source>
        <dbReference type="Proteomes" id="UP000183635"/>
    </source>
</evidence>
<proteinExistence type="predicted"/>
<dbReference type="InterPro" id="IPR006638">
    <property type="entry name" value="Elp3/MiaA/NifB-like_rSAM"/>
</dbReference>
<dbReference type="SUPFAM" id="SSF102114">
    <property type="entry name" value="Radical SAM enzymes"/>
    <property type="match status" value="1"/>
</dbReference>
<evidence type="ECO:0000256" key="1">
    <source>
        <dbReference type="ARBA" id="ARBA00001966"/>
    </source>
</evidence>
<dbReference type="InterPro" id="IPR051198">
    <property type="entry name" value="BchE-like"/>
</dbReference>
<dbReference type="GO" id="GO:0003824">
    <property type="term" value="F:catalytic activity"/>
    <property type="evidence" value="ECO:0007669"/>
    <property type="project" value="InterPro"/>
</dbReference>